<dbReference type="GO" id="GO:0030170">
    <property type="term" value="F:pyridoxal phosphate binding"/>
    <property type="evidence" value="ECO:0007669"/>
    <property type="project" value="TreeGrafter"/>
</dbReference>
<dbReference type="AlphaFoldDB" id="A0A3D4V617"/>
<evidence type="ECO:0000256" key="4">
    <source>
        <dbReference type="PIRSR" id="PIRSR000390-2"/>
    </source>
</evidence>
<evidence type="ECO:0000256" key="3">
    <source>
        <dbReference type="PIRSR" id="PIRSR000390-1"/>
    </source>
</evidence>
<proteinExistence type="inferred from homology"/>
<dbReference type="PANTHER" id="PTHR30244">
    <property type="entry name" value="TRANSAMINASE"/>
    <property type="match status" value="1"/>
</dbReference>
<dbReference type="Gene3D" id="3.90.1150.10">
    <property type="entry name" value="Aspartate Aminotransferase, domain 1"/>
    <property type="match status" value="1"/>
</dbReference>
<feature type="modified residue" description="N6-(pyridoxal phosphate)lysine" evidence="4">
    <location>
        <position position="188"/>
    </location>
</feature>
<comment type="similarity">
    <text evidence="2 5">Belongs to the DegT/DnrJ/EryC1 family.</text>
</comment>
<evidence type="ECO:0000256" key="2">
    <source>
        <dbReference type="ARBA" id="ARBA00037999"/>
    </source>
</evidence>
<protein>
    <submittedName>
        <fullName evidence="6">DegT/DnrJ/EryC1/StrS family aminotransferase</fullName>
    </submittedName>
</protein>
<keyword evidence="6" id="KW-0808">Transferase</keyword>
<accession>A0A3D4V617</accession>
<keyword evidence="6" id="KW-0032">Aminotransferase</keyword>
<dbReference type="OMA" id="VWNQYTI"/>
<dbReference type="InterPro" id="IPR015424">
    <property type="entry name" value="PyrdxlP-dep_Trfase"/>
</dbReference>
<dbReference type="GO" id="GO:0000271">
    <property type="term" value="P:polysaccharide biosynthetic process"/>
    <property type="evidence" value="ECO:0007669"/>
    <property type="project" value="TreeGrafter"/>
</dbReference>
<name>A0A3D4V617_9BACT</name>
<dbReference type="InterPro" id="IPR000653">
    <property type="entry name" value="DegT/StrS_aminotransferase"/>
</dbReference>
<dbReference type="Proteomes" id="UP000264071">
    <property type="component" value="Unassembled WGS sequence"/>
</dbReference>
<dbReference type="GO" id="GO:0008483">
    <property type="term" value="F:transaminase activity"/>
    <property type="evidence" value="ECO:0007669"/>
    <property type="project" value="UniProtKB-KW"/>
</dbReference>
<reference evidence="6 7" key="1">
    <citation type="journal article" date="2018" name="Nat. Biotechnol.">
        <title>A standardized bacterial taxonomy based on genome phylogeny substantially revises the tree of life.</title>
        <authorList>
            <person name="Parks D.H."/>
            <person name="Chuvochina M."/>
            <person name="Waite D.W."/>
            <person name="Rinke C."/>
            <person name="Skarshewski A."/>
            <person name="Chaumeil P.A."/>
            <person name="Hugenholtz P."/>
        </authorList>
    </citation>
    <scope>NUCLEOTIDE SEQUENCE [LARGE SCALE GENOMIC DNA]</scope>
    <source>
        <strain evidence="6">UBA8844</strain>
    </source>
</reference>
<organism evidence="6 7">
    <name type="scientific">Gemmatimonas aurantiaca</name>
    <dbReference type="NCBI Taxonomy" id="173480"/>
    <lineage>
        <taxon>Bacteria</taxon>
        <taxon>Pseudomonadati</taxon>
        <taxon>Gemmatimonadota</taxon>
        <taxon>Gemmatimonadia</taxon>
        <taxon>Gemmatimonadales</taxon>
        <taxon>Gemmatimonadaceae</taxon>
        <taxon>Gemmatimonas</taxon>
    </lineage>
</organism>
<dbReference type="PANTHER" id="PTHR30244:SF36">
    <property type="entry name" value="3-OXO-GLUCOSE-6-PHOSPHATE:GLUTAMATE AMINOTRANSFERASE"/>
    <property type="match status" value="1"/>
</dbReference>
<sequence length="370" mass="39561">MAVPLLDLKAQHATIREDVVAALMAVVDSQAFILGEPVSDLEREVAALSQSRYAVGCANGTDALLLALRALGVTPGDEVVTTPFTFFATAGAVHNVGARPVFVDIDPRTFNIDPAAVGAAVGAKTKAVIAVDLFGQMAAIEQVIAAAGACPVIEDAAQTIGASRIIDGKRVMAGEAAAIGTFSFFPSKNLGGYGDGGMAVTQDDVLFDLLMKLRTHGGRKTYFHEIVGYNSRLDTLQAAVLRAKLPHLEGWSAGRRRNAAYYDAAFADVADVTTPYIDPANTSIYNQYTIRVPQRDALQQHLKAHGIGSNVYYPLPLHLQPCFAYLGYREGQCPESERAAHEVLSLPIYPELATAQLDEVIQAVRAFFGR</sequence>
<dbReference type="InterPro" id="IPR015422">
    <property type="entry name" value="PyrdxlP-dep_Trfase_small"/>
</dbReference>
<evidence type="ECO:0000313" key="6">
    <source>
        <dbReference type="EMBL" id="HCT56108.1"/>
    </source>
</evidence>
<evidence type="ECO:0000256" key="5">
    <source>
        <dbReference type="RuleBase" id="RU004508"/>
    </source>
</evidence>
<dbReference type="PIRSF" id="PIRSF000390">
    <property type="entry name" value="PLP_StrS"/>
    <property type="match status" value="1"/>
</dbReference>
<dbReference type="CDD" id="cd00616">
    <property type="entry name" value="AHBA_syn"/>
    <property type="match status" value="1"/>
</dbReference>
<dbReference type="SUPFAM" id="SSF53383">
    <property type="entry name" value="PLP-dependent transferases"/>
    <property type="match status" value="1"/>
</dbReference>
<dbReference type="EMBL" id="DPIY01000003">
    <property type="protein sequence ID" value="HCT56108.1"/>
    <property type="molecule type" value="Genomic_DNA"/>
</dbReference>
<evidence type="ECO:0000313" key="7">
    <source>
        <dbReference type="Proteomes" id="UP000264071"/>
    </source>
</evidence>
<gene>
    <name evidence="6" type="ORF">DGD08_02730</name>
</gene>
<evidence type="ECO:0000256" key="1">
    <source>
        <dbReference type="ARBA" id="ARBA00022898"/>
    </source>
</evidence>
<dbReference type="Pfam" id="PF01041">
    <property type="entry name" value="DegT_DnrJ_EryC1"/>
    <property type="match status" value="1"/>
</dbReference>
<comment type="caution">
    <text evidence="6">The sequence shown here is derived from an EMBL/GenBank/DDBJ whole genome shotgun (WGS) entry which is preliminary data.</text>
</comment>
<dbReference type="Gene3D" id="3.40.640.10">
    <property type="entry name" value="Type I PLP-dependent aspartate aminotransferase-like (Major domain)"/>
    <property type="match status" value="1"/>
</dbReference>
<feature type="active site" description="Proton acceptor" evidence="3">
    <location>
        <position position="188"/>
    </location>
</feature>
<keyword evidence="1 4" id="KW-0663">Pyridoxal phosphate</keyword>
<dbReference type="InterPro" id="IPR015421">
    <property type="entry name" value="PyrdxlP-dep_Trfase_major"/>
</dbReference>